<accession>A0AAV7Y4G4</accession>
<organism evidence="1 2">
    <name type="scientific">Megalurothrips usitatus</name>
    <name type="common">bean blossom thrips</name>
    <dbReference type="NCBI Taxonomy" id="439358"/>
    <lineage>
        <taxon>Eukaryota</taxon>
        <taxon>Metazoa</taxon>
        <taxon>Ecdysozoa</taxon>
        <taxon>Arthropoda</taxon>
        <taxon>Hexapoda</taxon>
        <taxon>Insecta</taxon>
        <taxon>Pterygota</taxon>
        <taxon>Neoptera</taxon>
        <taxon>Paraneoptera</taxon>
        <taxon>Thysanoptera</taxon>
        <taxon>Terebrantia</taxon>
        <taxon>Thripoidea</taxon>
        <taxon>Thripidae</taxon>
        <taxon>Megalurothrips</taxon>
    </lineage>
</organism>
<dbReference type="PANTHER" id="PTHR46289">
    <property type="entry name" value="52 KDA REPRESSOR OF THE INHIBITOR OF THE PROTEIN KINASE-LIKE PROTEIN-RELATED"/>
    <property type="match status" value="1"/>
</dbReference>
<reference evidence="1" key="1">
    <citation type="submission" date="2022-12" db="EMBL/GenBank/DDBJ databases">
        <title>Chromosome-level genome assembly of the bean flower thrips Megalurothrips usitatus.</title>
        <authorList>
            <person name="Ma L."/>
            <person name="Liu Q."/>
            <person name="Li H."/>
            <person name="Cai W."/>
        </authorList>
    </citation>
    <scope>NUCLEOTIDE SEQUENCE</scope>
    <source>
        <strain evidence="1">Cailab_2022a</strain>
    </source>
</reference>
<name>A0AAV7Y4G4_9NEOP</name>
<dbReference type="PANTHER" id="PTHR46289:SF17">
    <property type="entry name" value="HAT C-TERMINAL DIMERISATION DOMAIN-CONTAINING PROTEIN"/>
    <property type="match status" value="1"/>
</dbReference>
<keyword evidence="2" id="KW-1185">Reference proteome</keyword>
<dbReference type="Proteomes" id="UP001075354">
    <property type="component" value="Chromosome 1"/>
</dbReference>
<proteinExistence type="predicted"/>
<dbReference type="EMBL" id="JAPTSV010000001">
    <property type="protein sequence ID" value="KAJ1531376.1"/>
    <property type="molecule type" value="Genomic_DNA"/>
</dbReference>
<evidence type="ECO:0000313" key="1">
    <source>
        <dbReference type="EMBL" id="KAJ1531376.1"/>
    </source>
</evidence>
<comment type="caution">
    <text evidence="1">The sequence shown here is derived from an EMBL/GenBank/DDBJ whole genome shotgun (WGS) entry which is preliminary data.</text>
</comment>
<dbReference type="InterPro" id="IPR052958">
    <property type="entry name" value="IFN-induced_PKR_regulator"/>
</dbReference>
<protein>
    <submittedName>
        <fullName evidence="1">Uncharacterized protein</fullName>
    </submittedName>
</protein>
<dbReference type="AlphaFoldDB" id="A0AAV7Y4G4"/>
<sequence length="265" mass="30528">MVRDSMQTVHDVSTIIRRSPLRRDRFAEIARECPEASVVSLRPLCPTRWTVRAVAFSAAIDGYPAVHECLEEIGNSKVDVAVRASGLAHTLEKGSTYLSLLICKEVFAPCELASTRLQKPGITVSQGLEIISIRLLHMKNLRKEETYDVIWSTMQEKIVSLELEEPKLPRHRNTPRELDRIPNAPQNHRFLTAKDKYRKDFFEIIDKIIGEIENRFYQEGIQQYICLEECILKQPDQWGTDIVETLSMYGINSNDLRLQLEMFPK</sequence>
<gene>
    <name evidence="1" type="ORF">ONE63_000057</name>
</gene>
<evidence type="ECO:0000313" key="2">
    <source>
        <dbReference type="Proteomes" id="UP001075354"/>
    </source>
</evidence>